<evidence type="ECO:0000256" key="12">
    <source>
        <dbReference type="SAM" id="MobiDB-lite"/>
    </source>
</evidence>
<sequence length="743" mass="79640">MTTMRSPGSGSLARRVGVGHGSGGCSKTPEGSSPPPADHRQQRRAPSPTTGGGGRQQRDHAQHRRCCRRRRRSGVSMMIRSAFIALLFLWIVLGSLSLAQIHLSSGADRRDDVVVVVGAAGAGNHSRHDNNKIVASQSVDEVVVGMGNGVVSFLLGATNDDSGRRRVEYDFVLVFYVLMLTNVLTMLPSLFGWLIMTMGASRRRRRRRRRDGRTTTTTTGRGIVVGSEEDKGGAIAITTTSAGEELERRSHAHASLLRTYLPAYLLAACADWLQGPYKYALYSGYGYTRRDIAHLFVAGYGSGMVLGGIIGGLADTYGRRRLCLCYCASYAISVLTKHCRSFRVLLVGRAFGGVATSLLFSVFDSWFICAHGERGLGRRVVADVGREAGGEGGGGLTKEEEERWLARGLSASSYGSSLVAIGSGVIANRVVANSGKIRPVYGNDGGGGAGLGYGSSLYVGGYISAFDACLVPLALCATMILLFWEENYGDSTTAPVTTKGGKDEEEPSLVDDGDCAAERRQDKKRSMHSKKHSSMIFEDDDGPVVEGVNAGVERGECVTLLTEKVIDHRGGSSPSKERQKNNNGGMFSTLLDGVHTVWNSPEILTCCIVGSVFEGAMYIFIFLWTPTLTSLQEKLDHARVSDSVDETSVVENVARDPHGESDLPFGWIFSTFMVSCMLGTIAFSRLSSAGISASKCLAGILGLASLSCLAMARPLSSVVRESTSSACTLQYAGMLLYEFCIGF</sequence>
<evidence type="ECO:0000256" key="3">
    <source>
        <dbReference type="ARBA" id="ARBA00021242"/>
    </source>
</evidence>
<dbReference type="SUPFAM" id="SSF103473">
    <property type="entry name" value="MFS general substrate transporter"/>
    <property type="match status" value="2"/>
</dbReference>
<comment type="subcellular location">
    <subcellularLocation>
        <location evidence="2">Cell membrane</location>
        <topology evidence="2">Multi-pass membrane protein</topology>
    </subcellularLocation>
</comment>
<comment type="caution">
    <text evidence="14">The sequence shown here is derived from an EMBL/GenBank/DDBJ whole genome shotgun (WGS) entry which is preliminary data.</text>
</comment>
<dbReference type="Proteomes" id="UP001530315">
    <property type="component" value="Unassembled WGS sequence"/>
</dbReference>
<keyword evidence="6 13" id="KW-0812">Transmembrane</keyword>
<evidence type="ECO:0000256" key="5">
    <source>
        <dbReference type="ARBA" id="ARBA00022475"/>
    </source>
</evidence>
<feature type="transmembrane region" description="Helical" evidence="13">
    <location>
        <begin position="78"/>
        <end position="101"/>
    </location>
</feature>
<proteinExistence type="predicted"/>
<dbReference type="EMBL" id="JALLAZ020000156">
    <property type="protein sequence ID" value="KAL3802146.1"/>
    <property type="molecule type" value="Genomic_DNA"/>
</dbReference>
<evidence type="ECO:0000313" key="14">
    <source>
        <dbReference type="EMBL" id="KAL3802146.1"/>
    </source>
</evidence>
<keyword evidence="4" id="KW-0813">Transport</keyword>
<protein>
    <recommendedName>
        <fullName evidence="3">Molybdate-anion transporter</fullName>
    </recommendedName>
    <alternativeName>
        <fullName evidence="10">Major facilitator superfamily domain-containing protein 5</fullName>
    </alternativeName>
    <alternativeName>
        <fullName evidence="11">Molybdate transporter 2 homolog</fullName>
    </alternativeName>
</protein>
<evidence type="ECO:0000256" key="8">
    <source>
        <dbReference type="ARBA" id="ARBA00023065"/>
    </source>
</evidence>
<feature type="transmembrane region" description="Helical" evidence="13">
    <location>
        <begin position="346"/>
        <end position="368"/>
    </location>
</feature>
<evidence type="ECO:0000256" key="11">
    <source>
        <dbReference type="ARBA" id="ARBA00032555"/>
    </source>
</evidence>
<dbReference type="InterPro" id="IPR008509">
    <property type="entry name" value="MOT2/MFSD5"/>
</dbReference>
<dbReference type="PANTHER" id="PTHR23516:SF1">
    <property type="entry name" value="MOLYBDATE-ANION TRANSPORTER"/>
    <property type="match status" value="1"/>
</dbReference>
<feature type="compositionally biased region" description="Basic residues" evidence="12">
    <location>
        <begin position="522"/>
        <end position="533"/>
    </location>
</feature>
<evidence type="ECO:0000256" key="7">
    <source>
        <dbReference type="ARBA" id="ARBA00022989"/>
    </source>
</evidence>
<accession>A0ABD3QRD1</accession>
<feature type="compositionally biased region" description="Acidic residues" evidence="12">
    <location>
        <begin position="503"/>
        <end position="515"/>
    </location>
</feature>
<evidence type="ECO:0000256" key="4">
    <source>
        <dbReference type="ARBA" id="ARBA00022448"/>
    </source>
</evidence>
<keyword evidence="5" id="KW-1003">Cell membrane</keyword>
<dbReference type="Pfam" id="PF05631">
    <property type="entry name" value="MFS_5"/>
    <property type="match status" value="1"/>
</dbReference>
<feature type="region of interest" description="Disordered" evidence="12">
    <location>
        <begin position="492"/>
        <end position="534"/>
    </location>
</feature>
<feature type="transmembrane region" description="Helical" evidence="13">
    <location>
        <begin position="293"/>
        <end position="314"/>
    </location>
</feature>
<comment type="function">
    <text evidence="1">Mediates high-affinity intracellular uptake of the rare oligo-element molybdenum.</text>
</comment>
<evidence type="ECO:0000256" key="6">
    <source>
        <dbReference type="ARBA" id="ARBA00022692"/>
    </source>
</evidence>
<evidence type="ECO:0000256" key="1">
    <source>
        <dbReference type="ARBA" id="ARBA00003019"/>
    </source>
</evidence>
<evidence type="ECO:0000256" key="10">
    <source>
        <dbReference type="ARBA" id="ARBA00030646"/>
    </source>
</evidence>
<feature type="transmembrane region" description="Helical" evidence="13">
    <location>
        <begin position="256"/>
        <end position="273"/>
    </location>
</feature>
<dbReference type="Gene3D" id="1.20.1250.20">
    <property type="entry name" value="MFS general substrate transporter like domains"/>
    <property type="match status" value="1"/>
</dbReference>
<keyword evidence="9 13" id="KW-0472">Membrane</keyword>
<reference evidence="14 15" key="1">
    <citation type="submission" date="2024-10" db="EMBL/GenBank/DDBJ databases">
        <title>Updated reference genomes for cyclostephanoid diatoms.</title>
        <authorList>
            <person name="Roberts W.R."/>
            <person name="Alverson A.J."/>
        </authorList>
    </citation>
    <scope>NUCLEOTIDE SEQUENCE [LARGE SCALE GENOMIC DNA]</scope>
    <source>
        <strain evidence="14 15">AJA276-08</strain>
    </source>
</reference>
<keyword evidence="8" id="KW-0406">Ion transport</keyword>
<keyword evidence="15" id="KW-1185">Reference proteome</keyword>
<evidence type="ECO:0000256" key="9">
    <source>
        <dbReference type="ARBA" id="ARBA00023136"/>
    </source>
</evidence>
<feature type="compositionally biased region" description="Basic residues" evidence="12">
    <location>
        <begin position="61"/>
        <end position="71"/>
    </location>
</feature>
<dbReference type="PANTHER" id="PTHR23516">
    <property type="entry name" value="SAM (S-ADENOSYL METHIONINE) TRANSPORTER"/>
    <property type="match status" value="1"/>
</dbReference>
<evidence type="ECO:0000256" key="13">
    <source>
        <dbReference type="SAM" id="Phobius"/>
    </source>
</evidence>
<name>A0ABD3QRD1_9STRA</name>
<dbReference type="GO" id="GO:0006811">
    <property type="term" value="P:monoatomic ion transport"/>
    <property type="evidence" value="ECO:0007669"/>
    <property type="project" value="UniProtKB-KW"/>
</dbReference>
<feature type="transmembrane region" description="Helical" evidence="13">
    <location>
        <begin position="603"/>
        <end position="624"/>
    </location>
</feature>
<feature type="transmembrane region" description="Helical" evidence="13">
    <location>
        <begin position="462"/>
        <end position="484"/>
    </location>
</feature>
<evidence type="ECO:0000313" key="15">
    <source>
        <dbReference type="Proteomes" id="UP001530315"/>
    </source>
</evidence>
<dbReference type="AlphaFoldDB" id="A0ABD3QRD1"/>
<dbReference type="InterPro" id="IPR036259">
    <property type="entry name" value="MFS_trans_sf"/>
</dbReference>
<organism evidence="14 15">
    <name type="scientific">Stephanodiscus triporus</name>
    <dbReference type="NCBI Taxonomy" id="2934178"/>
    <lineage>
        <taxon>Eukaryota</taxon>
        <taxon>Sar</taxon>
        <taxon>Stramenopiles</taxon>
        <taxon>Ochrophyta</taxon>
        <taxon>Bacillariophyta</taxon>
        <taxon>Coscinodiscophyceae</taxon>
        <taxon>Thalassiosirophycidae</taxon>
        <taxon>Stephanodiscales</taxon>
        <taxon>Stephanodiscaceae</taxon>
        <taxon>Stephanodiscus</taxon>
    </lineage>
</organism>
<feature type="region of interest" description="Disordered" evidence="12">
    <location>
        <begin position="1"/>
        <end position="71"/>
    </location>
</feature>
<keyword evidence="7 13" id="KW-1133">Transmembrane helix</keyword>
<dbReference type="GO" id="GO:0005886">
    <property type="term" value="C:plasma membrane"/>
    <property type="evidence" value="ECO:0007669"/>
    <property type="project" value="UniProtKB-SubCell"/>
</dbReference>
<gene>
    <name evidence="14" type="ORF">ACHAW5_000231</name>
</gene>
<evidence type="ECO:0000256" key="2">
    <source>
        <dbReference type="ARBA" id="ARBA00004651"/>
    </source>
</evidence>
<feature type="transmembrane region" description="Helical" evidence="13">
    <location>
        <begin position="173"/>
        <end position="200"/>
    </location>
</feature>
<feature type="transmembrane region" description="Helical" evidence="13">
    <location>
        <begin position="665"/>
        <end position="684"/>
    </location>
</feature>